<accession>A0A4P6JRW2</accession>
<dbReference type="InterPro" id="IPR018584">
    <property type="entry name" value="GT87"/>
</dbReference>
<evidence type="ECO:0000256" key="8">
    <source>
        <dbReference type="SAM" id="Phobius"/>
    </source>
</evidence>
<proteinExistence type="inferred from homology"/>
<dbReference type="RefSeq" id="WP_129889272.1">
    <property type="nucleotide sequence ID" value="NZ_CP035758.1"/>
</dbReference>
<evidence type="ECO:0000256" key="5">
    <source>
        <dbReference type="ARBA" id="ARBA00022989"/>
    </source>
</evidence>
<gene>
    <name evidence="9" type="ORF">EPA93_20330</name>
</gene>
<evidence type="ECO:0000256" key="4">
    <source>
        <dbReference type="ARBA" id="ARBA00022692"/>
    </source>
</evidence>
<keyword evidence="4 8" id="KW-0812">Transmembrane</keyword>
<sequence>MDVETQEITDQAPRQPGAGRQFAKYGLDVLVLLAMCALLFYGASWQFVTNSSDAAKYECYVVAFWQGNEALKELPSGQCNFILHPSSAILTNQAVAQRLQHADLPEFIVSFVVSQAPEQALHALPHEYPLLVLIPFSLGALAPAGWYQIAFAAWMALLAISIYILLLRFRSRRAAIAFAIYLVAGAWSTGLGRFDLVPSLLTLGALLFAIRKRWNWAFVLLALATLTKFYPLVLLLPFLLAQQMEMSGKWYGWQRWRPLALFVGLCILVMGISLLLSVEGTLGPLSYFGNRPIQVESLLASLLWLISAVKHHPLEFAYTFGSLNVLSTYSTLIGLFGSVLNIAGLLYTFWLQWRGKINLVQSCLLTLLVVMLTGKVFSPQYLIWVAPLVAYVGESDLRWLISWTVLSLLTTFIYPYIYYMTDNLLKVPYIAWFFPTTAVRNFLLLGVVLCLLLYYGRNKPAITLASAGNRRSLMGQKK</sequence>
<evidence type="ECO:0000256" key="7">
    <source>
        <dbReference type="ARBA" id="ARBA00024033"/>
    </source>
</evidence>
<feature type="transmembrane region" description="Helical" evidence="8">
    <location>
        <begin position="174"/>
        <end position="194"/>
    </location>
</feature>
<feature type="transmembrane region" description="Helical" evidence="8">
    <location>
        <begin position="259"/>
        <end position="278"/>
    </location>
</feature>
<dbReference type="AlphaFoldDB" id="A0A4P6JRW2"/>
<keyword evidence="5 8" id="KW-1133">Transmembrane helix</keyword>
<feature type="transmembrane region" description="Helical" evidence="8">
    <location>
        <begin position="145"/>
        <end position="167"/>
    </location>
</feature>
<keyword evidence="2" id="KW-1003">Cell membrane</keyword>
<reference evidence="9 10" key="1">
    <citation type="submission" date="2019-01" db="EMBL/GenBank/DDBJ databases">
        <title>Ktedonosporobacter rubrisoli SCAWS-G2.</title>
        <authorList>
            <person name="Huang Y."/>
            <person name="Yan B."/>
        </authorList>
    </citation>
    <scope>NUCLEOTIDE SEQUENCE [LARGE SCALE GENOMIC DNA]</scope>
    <source>
        <strain evidence="9 10">SCAWS-G2</strain>
    </source>
</reference>
<evidence type="ECO:0000256" key="3">
    <source>
        <dbReference type="ARBA" id="ARBA00022679"/>
    </source>
</evidence>
<feature type="transmembrane region" description="Helical" evidence="8">
    <location>
        <begin position="359"/>
        <end position="378"/>
    </location>
</feature>
<dbReference type="EMBL" id="CP035758">
    <property type="protein sequence ID" value="QBD78219.1"/>
    <property type="molecule type" value="Genomic_DNA"/>
</dbReference>
<dbReference type="KEGG" id="kbs:EPA93_20330"/>
<comment type="subcellular location">
    <subcellularLocation>
        <location evidence="1">Cell membrane</location>
        <topology evidence="1">Multi-pass membrane protein</topology>
    </subcellularLocation>
</comment>
<keyword evidence="3" id="KW-0808">Transferase</keyword>
<keyword evidence="6 8" id="KW-0472">Membrane</keyword>
<feature type="transmembrane region" description="Helical" evidence="8">
    <location>
        <begin position="429"/>
        <end position="455"/>
    </location>
</feature>
<protein>
    <submittedName>
        <fullName evidence="9">DUF2029 domain-containing protein</fullName>
    </submittedName>
</protein>
<feature type="transmembrane region" description="Helical" evidence="8">
    <location>
        <begin position="399"/>
        <end position="417"/>
    </location>
</feature>
<dbReference type="GO" id="GO:0016758">
    <property type="term" value="F:hexosyltransferase activity"/>
    <property type="evidence" value="ECO:0007669"/>
    <property type="project" value="InterPro"/>
</dbReference>
<evidence type="ECO:0000313" key="10">
    <source>
        <dbReference type="Proteomes" id="UP000290365"/>
    </source>
</evidence>
<evidence type="ECO:0000313" key="9">
    <source>
        <dbReference type="EMBL" id="QBD78219.1"/>
    </source>
</evidence>
<name>A0A4P6JRW2_KTERU</name>
<dbReference type="Proteomes" id="UP000290365">
    <property type="component" value="Chromosome"/>
</dbReference>
<evidence type="ECO:0000256" key="1">
    <source>
        <dbReference type="ARBA" id="ARBA00004651"/>
    </source>
</evidence>
<evidence type="ECO:0000256" key="6">
    <source>
        <dbReference type="ARBA" id="ARBA00023136"/>
    </source>
</evidence>
<dbReference type="OrthoDB" id="2080767at2"/>
<dbReference type="Pfam" id="PF09594">
    <property type="entry name" value="GT87"/>
    <property type="match status" value="1"/>
</dbReference>
<evidence type="ECO:0000256" key="2">
    <source>
        <dbReference type="ARBA" id="ARBA00022475"/>
    </source>
</evidence>
<keyword evidence="10" id="KW-1185">Reference proteome</keyword>
<feature type="transmembrane region" description="Helical" evidence="8">
    <location>
        <begin position="332"/>
        <end position="353"/>
    </location>
</feature>
<comment type="similarity">
    <text evidence="7">Belongs to the glycosyltransferase 87 family.</text>
</comment>
<feature type="transmembrane region" description="Helical" evidence="8">
    <location>
        <begin position="29"/>
        <end position="48"/>
    </location>
</feature>
<dbReference type="GO" id="GO:0005886">
    <property type="term" value="C:plasma membrane"/>
    <property type="evidence" value="ECO:0007669"/>
    <property type="project" value="UniProtKB-SubCell"/>
</dbReference>
<organism evidence="9 10">
    <name type="scientific">Ktedonosporobacter rubrisoli</name>
    <dbReference type="NCBI Taxonomy" id="2509675"/>
    <lineage>
        <taxon>Bacteria</taxon>
        <taxon>Bacillati</taxon>
        <taxon>Chloroflexota</taxon>
        <taxon>Ktedonobacteria</taxon>
        <taxon>Ktedonobacterales</taxon>
        <taxon>Ktedonosporobacteraceae</taxon>
        <taxon>Ktedonosporobacter</taxon>
    </lineage>
</organism>
<feature type="transmembrane region" description="Helical" evidence="8">
    <location>
        <begin position="214"/>
        <end position="239"/>
    </location>
</feature>